<sequence>MVETQELTLAQAVDAATRRIACSEHFAGASLVNLPLRYPSGASVVVQITEAAADLCVISDMGFAYQESDMVGATRQFEKIASEMASASSVLCNGRSFYLENIPRSKLPAAMVAVANCSQRAAATVFLRISDRQDDDVKQELFDRLRIIFAGESVEKDAPFAGASTHRWKVSVLVGDKSNGAIFEAVTPHYISVVGAAAKLGDIARLEEAPNRIAVVRKTALLGNYLGVLSPSTSSIIEMDAANDQFRRFLVKTG</sequence>
<dbReference type="AlphaFoldDB" id="A0A8B6M639"/>
<dbReference type="Proteomes" id="UP000485880">
    <property type="component" value="Unassembled WGS sequence"/>
</dbReference>
<protein>
    <recommendedName>
        <fullName evidence="3">DUF1828 domain-containing protein</fullName>
    </recommendedName>
</protein>
<proteinExistence type="predicted"/>
<evidence type="ECO:0000313" key="2">
    <source>
        <dbReference type="Proteomes" id="UP000485880"/>
    </source>
</evidence>
<gene>
    <name evidence="1" type="ORF">MPC4_20023</name>
</gene>
<name>A0A8B6M639_METTU</name>
<keyword evidence="2" id="KW-1185">Reference proteome</keyword>
<dbReference type="RefSeq" id="WP_174512047.1">
    <property type="nucleotide sequence ID" value="NZ_CABFMQ020000076.1"/>
</dbReference>
<evidence type="ECO:0000313" key="1">
    <source>
        <dbReference type="EMBL" id="VTZ49813.1"/>
    </source>
</evidence>
<reference evidence="1 2" key="1">
    <citation type="submission" date="2019-05" db="EMBL/GenBank/DDBJ databases">
        <authorList>
            <person name="Farhan Ul Haque M."/>
        </authorList>
    </citation>
    <scope>NUCLEOTIDE SEQUENCE [LARGE SCALE GENOMIC DNA]</scope>
    <source>
        <strain evidence="1">2</strain>
    </source>
</reference>
<accession>A0A8B6M639</accession>
<dbReference type="EMBL" id="CABFMQ020000076">
    <property type="protein sequence ID" value="VTZ49813.1"/>
    <property type="molecule type" value="Genomic_DNA"/>
</dbReference>
<organism evidence="1 2">
    <name type="scientific">Methylocella tundrae</name>
    <dbReference type="NCBI Taxonomy" id="227605"/>
    <lineage>
        <taxon>Bacteria</taxon>
        <taxon>Pseudomonadati</taxon>
        <taxon>Pseudomonadota</taxon>
        <taxon>Alphaproteobacteria</taxon>
        <taxon>Hyphomicrobiales</taxon>
        <taxon>Beijerinckiaceae</taxon>
        <taxon>Methylocella</taxon>
    </lineage>
</organism>
<comment type="caution">
    <text evidence="1">The sequence shown here is derived from an EMBL/GenBank/DDBJ whole genome shotgun (WGS) entry which is preliminary data.</text>
</comment>
<evidence type="ECO:0008006" key="3">
    <source>
        <dbReference type="Google" id="ProtNLM"/>
    </source>
</evidence>